<evidence type="ECO:0000256" key="4">
    <source>
        <dbReference type="PROSITE-ProRule" id="PRU00146"/>
    </source>
</evidence>
<dbReference type="KEGG" id="zmk:HG535_0D04020"/>
<protein>
    <recommendedName>
        <fullName evidence="7">PHD-type domain-containing protein</fullName>
    </recommendedName>
</protein>
<dbReference type="InterPro" id="IPR019786">
    <property type="entry name" value="Zinc_finger_PHD-type_CS"/>
</dbReference>
<evidence type="ECO:0000256" key="6">
    <source>
        <dbReference type="SAM" id="MobiDB-lite"/>
    </source>
</evidence>
<dbReference type="InterPro" id="IPR052819">
    <property type="entry name" value="Chromatin_regulatory_protein"/>
</dbReference>
<dbReference type="SMART" id="SM00249">
    <property type="entry name" value="PHD"/>
    <property type="match status" value="2"/>
</dbReference>
<evidence type="ECO:0000313" key="8">
    <source>
        <dbReference type="EMBL" id="QLG72694.1"/>
    </source>
</evidence>
<dbReference type="GeneID" id="59236418"/>
<dbReference type="InterPro" id="IPR001965">
    <property type="entry name" value="Znf_PHD"/>
</dbReference>
<dbReference type="GO" id="GO:0032221">
    <property type="term" value="C:Rpd3S complex"/>
    <property type="evidence" value="ECO:0007669"/>
    <property type="project" value="TreeGrafter"/>
</dbReference>
<evidence type="ECO:0000259" key="7">
    <source>
        <dbReference type="PROSITE" id="PS50016"/>
    </source>
</evidence>
<name>A0A7H9B2T9_ZYGMR</name>
<evidence type="ECO:0000256" key="2">
    <source>
        <dbReference type="ARBA" id="ARBA00022771"/>
    </source>
</evidence>
<dbReference type="GO" id="GO:0008270">
    <property type="term" value="F:zinc ion binding"/>
    <property type="evidence" value="ECO:0007669"/>
    <property type="project" value="UniProtKB-KW"/>
</dbReference>
<dbReference type="EMBL" id="CP058607">
    <property type="protein sequence ID" value="QLG72694.1"/>
    <property type="molecule type" value="Genomic_DNA"/>
</dbReference>
<organism evidence="8 9">
    <name type="scientific">Zygotorulaspora mrakii</name>
    <name type="common">Zygosaccharomyces mrakii</name>
    <dbReference type="NCBI Taxonomy" id="42260"/>
    <lineage>
        <taxon>Eukaryota</taxon>
        <taxon>Fungi</taxon>
        <taxon>Dikarya</taxon>
        <taxon>Ascomycota</taxon>
        <taxon>Saccharomycotina</taxon>
        <taxon>Saccharomycetes</taxon>
        <taxon>Saccharomycetales</taxon>
        <taxon>Saccharomycetaceae</taxon>
        <taxon>Zygotorulaspora</taxon>
    </lineage>
</organism>
<dbReference type="PROSITE" id="PS50016">
    <property type="entry name" value="ZF_PHD_2"/>
    <property type="match status" value="1"/>
</dbReference>
<feature type="compositionally biased region" description="Polar residues" evidence="6">
    <location>
        <begin position="54"/>
        <end position="75"/>
    </location>
</feature>
<keyword evidence="3" id="KW-0862">Zinc</keyword>
<feature type="compositionally biased region" description="Polar residues" evidence="6">
    <location>
        <begin position="1"/>
        <end position="23"/>
    </location>
</feature>
<reference evidence="8 9" key="1">
    <citation type="submission" date="2020-07" db="EMBL/GenBank/DDBJ databases">
        <title>The yeast mating-type switching endonuclease HO is a domesticated member of an unorthodox homing genetic element family.</title>
        <authorList>
            <person name="Coughlan A.Y."/>
            <person name="Lombardi L."/>
            <person name="Braun-Galleani S."/>
            <person name="Martos A.R."/>
            <person name="Galeote V."/>
            <person name="Bigey F."/>
            <person name="Dequin S."/>
            <person name="Byrne K.P."/>
            <person name="Wolfe K.H."/>
        </authorList>
    </citation>
    <scope>NUCLEOTIDE SEQUENCE [LARGE SCALE GENOMIC DNA]</scope>
    <source>
        <strain evidence="8 9">NRRL Y-6702</strain>
    </source>
</reference>
<dbReference type="AlphaFoldDB" id="A0A7H9B2T9"/>
<accession>A0A7H9B2T9</accession>
<dbReference type="SUPFAM" id="SSF57903">
    <property type="entry name" value="FYVE/PHD zinc finger"/>
    <property type="match status" value="2"/>
</dbReference>
<feature type="region of interest" description="Disordered" evidence="6">
    <location>
        <begin position="1"/>
        <end position="110"/>
    </location>
</feature>
<dbReference type="InterPro" id="IPR013083">
    <property type="entry name" value="Znf_RING/FYVE/PHD"/>
</dbReference>
<dbReference type="InterPro" id="IPR011011">
    <property type="entry name" value="Znf_FYVE_PHD"/>
</dbReference>
<keyword evidence="5" id="KW-0175">Coiled coil</keyword>
<dbReference type="Gene3D" id="3.30.40.10">
    <property type="entry name" value="Zinc/RING finger domain, C3HC4 (zinc finger)"/>
    <property type="match status" value="2"/>
</dbReference>
<dbReference type="Proteomes" id="UP000509704">
    <property type="component" value="Chromosome 4"/>
</dbReference>
<dbReference type="OrthoDB" id="5876363at2759"/>
<keyword evidence="1" id="KW-0479">Metal-binding</keyword>
<keyword evidence="2 4" id="KW-0863">Zinc-finger</keyword>
<gene>
    <name evidence="8" type="ORF">HG535_0D04020</name>
</gene>
<evidence type="ECO:0000256" key="5">
    <source>
        <dbReference type="SAM" id="Coils"/>
    </source>
</evidence>
<evidence type="ECO:0000256" key="3">
    <source>
        <dbReference type="ARBA" id="ARBA00022833"/>
    </source>
</evidence>
<dbReference type="RefSeq" id="XP_037144422.1">
    <property type="nucleotide sequence ID" value="XM_037288527.1"/>
</dbReference>
<keyword evidence="9" id="KW-1185">Reference proteome</keyword>
<evidence type="ECO:0000313" key="9">
    <source>
        <dbReference type="Proteomes" id="UP000509704"/>
    </source>
</evidence>
<evidence type="ECO:0000256" key="1">
    <source>
        <dbReference type="ARBA" id="ARBA00022723"/>
    </source>
</evidence>
<feature type="coiled-coil region" evidence="5">
    <location>
        <begin position="221"/>
        <end position="248"/>
    </location>
</feature>
<dbReference type="PANTHER" id="PTHR47636:SF1">
    <property type="entry name" value="TRANSCRIPTIONAL REGULATORY PROTEIN RCO1"/>
    <property type="match status" value="1"/>
</dbReference>
<dbReference type="CDD" id="cd15535">
    <property type="entry name" value="PHD1_Rco1"/>
    <property type="match status" value="1"/>
</dbReference>
<dbReference type="PROSITE" id="PS01359">
    <property type="entry name" value="ZF_PHD_1"/>
    <property type="match status" value="1"/>
</dbReference>
<dbReference type="Pfam" id="PF00628">
    <property type="entry name" value="PHD"/>
    <property type="match status" value="1"/>
</dbReference>
<sequence>MEHSSRSSAPLESGGNPETSLNSLMPAPTSADDAQVSSKTVPKNGKNGRKAVESISSDKPNSQVKRPRRTTSQYVDYNLKKRRIIPPDDYSKRGKPSSVTASNSEGDSDIFEEDQKSIIDLDENGTPQMNEPKHIIDAKNGATGVFLSQGPSEKIKKEYLWNYKKNSSGSLTNNINNNKNSNSEMIIQPDWNFQDKLLENELYKSKLRTVKSESMTKLSSLREQLRAKDIHENERDKLIDNVNRTEQESNDCNHSSRHSTTHIKIKATISKESKSKLFGQNSIANLPPNSNCTKPNNSRLTNPAEEIENDDFCSSCSQTGSFLCCDTCPRSFHFLCLNPPLNANNLPEGDWSCPQCTFKLKYSSQTQIKKVEKDFIQNKLPTKGKLFGKLIFQLGATNPRQFKLPHAIRDYFVNINTGSRDQYQDEKEKDPLTEKQLFGTPYGQSITKLDAYNPDSHFDPETGELLLCYKCGKSKMGTWDNPNDSRLITRCDYCRTPWHLDCIPEVPRASLKNLGTNWKCPLHAPTDKLMHKQRRMTKNQKFIEPFQTCGFKNNGDIDVDLVEISAPGSRQMIESAKNIGNFPPVPILKESSIKLDFMDKIYRAKKVRRDNELKCQEHLIDRLIVSSSLVAMENNHSNLAELISFIYFTLNKDAHAKKLWDFKELCHVAEQELEKVEISSGEIKQLIILKKLLESKPKEELIRFFNLEP</sequence>
<proteinExistence type="predicted"/>
<feature type="domain" description="PHD-type" evidence="7">
    <location>
        <begin position="310"/>
        <end position="359"/>
    </location>
</feature>
<dbReference type="InterPro" id="IPR019787">
    <property type="entry name" value="Znf_PHD-finger"/>
</dbReference>
<dbReference type="GO" id="GO:0006357">
    <property type="term" value="P:regulation of transcription by RNA polymerase II"/>
    <property type="evidence" value="ECO:0007669"/>
    <property type="project" value="TreeGrafter"/>
</dbReference>
<dbReference type="PANTHER" id="PTHR47636">
    <property type="entry name" value="TRANSCRIPTIONAL REGULATORY PROTEIN RCO1"/>
    <property type="match status" value="1"/>
</dbReference>